<dbReference type="OMA" id="CARVINE"/>
<sequence>MRTTAEFQGSVLNLRGVQVHSMEGSSMEQELDLFQKHVTERFLELSSVESRELLSLSWVRKLLDSLLSCQDEFRVILHNHRDQVSKHPSLDRMVGEFFERSVKALDVCNAIRDGVEQIRQWQKLLEIVICALDQKRSIGEGQFRRAKKALVDLAIGMLDDKESNSSGSIAHRNRSFGRNNNGSRDHHHGNNQHNSFGHFRSLSWSVSRNWSAARQLQAIGNNLSPPKANDIVATNGLALPIYTMSCILVFVMWALVAAIPCQDRGLGLHFSVPRQFLWAAPVVALHERIVEESKKRERKNTCGLLKEIHQIEKCARVINELADSLQFPLSEKKGEEVRQRVQDVSRVCEALKDGLDPMERQVREVFHRIVRSRTEGLDTHGRG</sequence>
<comment type="subcellular location">
    <subcellularLocation>
        <location evidence="1">Membrane</location>
        <topology evidence="1">Single-pass membrane protein</topology>
    </subcellularLocation>
</comment>
<accession>A0A0L9VKG5</accession>
<dbReference type="Proteomes" id="UP000053144">
    <property type="component" value="Chromosome 10"/>
</dbReference>
<evidence type="ECO:0000313" key="11">
    <source>
        <dbReference type="Proteomes" id="UP000053144"/>
    </source>
</evidence>
<keyword evidence="3 7" id="KW-1133">Transmembrane helix</keyword>
<dbReference type="Pfam" id="PF05633">
    <property type="entry name" value="ROH1-like"/>
    <property type="match status" value="1"/>
</dbReference>
<dbReference type="AlphaFoldDB" id="A0A0L9VKG5"/>
<evidence type="ECO:0000256" key="5">
    <source>
        <dbReference type="ARBA" id="ARBA00035114"/>
    </source>
</evidence>
<dbReference type="GO" id="GO:0003676">
    <property type="term" value="F:nucleic acid binding"/>
    <property type="evidence" value="ECO:0007669"/>
    <property type="project" value="UniProtKB-UniRule"/>
</dbReference>
<dbReference type="InterPro" id="IPR001374">
    <property type="entry name" value="R3H_dom"/>
</dbReference>
<feature type="transmembrane region" description="Helical" evidence="7">
    <location>
        <begin position="237"/>
        <end position="259"/>
    </location>
</feature>
<dbReference type="PANTHER" id="PTHR31509">
    <property type="entry name" value="BPS1-LIKE PROTEIN"/>
    <property type="match status" value="1"/>
</dbReference>
<feature type="domain" description="R3H" evidence="8">
    <location>
        <begin position="331"/>
        <end position="383"/>
    </location>
</feature>
<proteinExistence type="inferred from homology"/>
<evidence type="ECO:0000313" key="12">
    <source>
        <dbReference type="Proteomes" id="UP000743370"/>
    </source>
</evidence>
<dbReference type="PROSITE" id="PS51061">
    <property type="entry name" value="R3H"/>
    <property type="match status" value="1"/>
</dbReference>
<reference evidence="11" key="1">
    <citation type="journal article" date="2015" name="Proc. Natl. Acad. Sci. U.S.A.">
        <title>Genome sequencing of adzuki bean (Vigna angularis) provides insight into high starch and low fat accumulation and domestication.</title>
        <authorList>
            <person name="Yang K."/>
            <person name="Tian Z."/>
            <person name="Chen C."/>
            <person name="Luo L."/>
            <person name="Zhao B."/>
            <person name="Wang Z."/>
            <person name="Yu L."/>
            <person name="Li Y."/>
            <person name="Sun Y."/>
            <person name="Li W."/>
            <person name="Chen Y."/>
            <person name="Li Y."/>
            <person name="Zhang Y."/>
            <person name="Ai D."/>
            <person name="Zhao J."/>
            <person name="Shang C."/>
            <person name="Ma Y."/>
            <person name="Wu B."/>
            <person name="Wang M."/>
            <person name="Gao L."/>
            <person name="Sun D."/>
            <person name="Zhang P."/>
            <person name="Guo F."/>
            <person name="Wang W."/>
            <person name="Li Y."/>
            <person name="Wang J."/>
            <person name="Varshney R.K."/>
            <person name="Wang J."/>
            <person name="Ling H.Q."/>
            <person name="Wan P."/>
        </authorList>
    </citation>
    <scope>NUCLEOTIDE SEQUENCE</scope>
    <source>
        <strain evidence="11">cv. Jingnong 6</strain>
    </source>
</reference>
<dbReference type="STRING" id="3914.A0A0L9VKG5"/>
<keyword evidence="2 7" id="KW-0812">Transmembrane</keyword>
<evidence type="ECO:0000313" key="9">
    <source>
        <dbReference type="EMBL" id="KAG2384602.1"/>
    </source>
</evidence>
<name>A0A0L9VKG5_PHAAN</name>
<reference evidence="9 12" key="3">
    <citation type="submission" date="2020-05" db="EMBL/GenBank/DDBJ databases">
        <title>Vigna angularis (adzuki bean) Var. LongXiaoDou No. 4 denovo assembly.</title>
        <authorList>
            <person name="Xiang H."/>
        </authorList>
    </citation>
    <scope>NUCLEOTIDE SEQUENCE [LARGE SCALE GENOMIC DNA]</scope>
    <source>
        <tissue evidence="9">Leaf</tissue>
    </source>
</reference>
<reference evidence="10" key="2">
    <citation type="submission" date="2015-02" db="EMBL/GenBank/DDBJ databases">
        <authorList>
            <person name="Chooi Y.-H."/>
        </authorList>
    </citation>
    <scope>NUCLEOTIDE SEQUENCE</scope>
    <source>
        <tissue evidence="10">Seedling</tissue>
    </source>
</reference>
<dbReference type="Proteomes" id="UP000743370">
    <property type="component" value="Unassembled WGS sequence"/>
</dbReference>
<dbReference type="GO" id="GO:0016020">
    <property type="term" value="C:membrane"/>
    <property type="evidence" value="ECO:0007669"/>
    <property type="project" value="UniProtKB-SubCell"/>
</dbReference>
<evidence type="ECO:0000256" key="7">
    <source>
        <dbReference type="SAM" id="Phobius"/>
    </source>
</evidence>
<evidence type="ECO:0000313" key="10">
    <source>
        <dbReference type="EMBL" id="KOM55453.1"/>
    </source>
</evidence>
<evidence type="ECO:0000256" key="3">
    <source>
        <dbReference type="ARBA" id="ARBA00022989"/>
    </source>
</evidence>
<dbReference type="Gramene" id="KOM55453">
    <property type="protein sequence ID" value="KOM55453"/>
    <property type="gene ID" value="LR48_Vigan10g134500"/>
</dbReference>
<dbReference type="OrthoDB" id="1878996at2759"/>
<protein>
    <submittedName>
        <fullName evidence="9">UPF0496 protein</fullName>
    </submittedName>
</protein>
<evidence type="ECO:0000259" key="8">
    <source>
        <dbReference type="PROSITE" id="PS51061"/>
    </source>
</evidence>
<organism evidence="10 11">
    <name type="scientific">Phaseolus angularis</name>
    <name type="common">Azuki bean</name>
    <name type="synonym">Vigna angularis</name>
    <dbReference type="NCBI Taxonomy" id="3914"/>
    <lineage>
        <taxon>Eukaryota</taxon>
        <taxon>Viridiplantae</taxon>
        <taxon>Streptophyta</taxon>
        <taxon>Embryophyta</taxon>
        <taxon>Tracheophyta</taxon>
        <taxon>Spermatophyta</taxon>
        <taxon>Magnoliopsida</taxon>
        <taxon>eudicotyledons</taxon>
        <taxon>Gunneridae</taxon>
        <taxon>Pentapetalae</taxon>
        <taxon>rosids</taxon>
        <taxon>fabids</taxon>
        <taxon>Fabales</taxon>
        <taxon>Fabaceae</taxon>
        <taxon>Papilionoideae</taxon>
        <taxon>50 kb inversion clade</taxon>
        <taxon>NPAAA clade</taxon>
        <taxon>indigoferoid/millettioid clade</taxon>
        <taxon>Phaseoleae</taxon>
        <taxon>Vigna</taxon>
    </lineage>
</organism>
<gene>
    <name evidence="9" type="ORF">HKW66_Vig0116930</name>
    <name evidence="10" type="ORF">LR48_Vigan10g134500</name>
</gene>
<evidence type="ECO:0000256" key="2">
    <source>
        <dbReference type="ARBA" id="ARBA00022692"/>
    </source>
</evidence>
<dbReference type="KEGG" id="var:108344636"/>
<feature type="region of interest" description="Disordered" evidence="6">
    <location>
        <begin position="162"/>
        <end position="192"/>
    </location>
</feature>
<evidence type="ECO:0000256" key="4">
    <source>
        <dbReference type="ARBA" id="ARBA00023136"/>
    </source>
</evidence>
<dbReference type="EMBL" id="CM003380">
    <property type="protein sequence ID" value="KOM55453.1"/>
    <property type="molecule type" value="Genomic_DNA"/>
</dbReference>
<comment type="similarity">
    <text evidence="5">Belongs to the ROH1 family.</text>
</comment>
<evidence type="ECO:0000256" key="6">
    <source>
        <dbReference type="SAM" id="MobiDB-lite"/>
    </source>
</evidence>
<keyword evidence="4 7" id="KW-0472">Membrane</keyword>
<dbReference type="InterPro" id="IPR008511">
    <property type="entry name" value="ROH1-like"/>
</dbReference>
<evidence type="ECO:0000256" key="1">
    <source>
        <dbReference type="ARBA" id="ARBA00004167"/>
    </source>
</evidence>
<dbReference type="EMBL" id="JABFOF010000008">
    <property type="protein sequence ID" value="KAG2384602.1"/>
    <property type="molecule type" value="Genomic_DNA"/>
</dbReference>